<dbReference type="Proteomes" id="UP000186228">
    <property type="component" value="Unassembled WGS sequence"/>
</dbReference>
<proteinExistence type="predicted"/>
<evidence type="ECO:0000313" key="2">
    <source>
        <dbReference type="Proteomes" id="UP000186228"/>
    </source>
</evidence>
<dbReference type="EMBL" id="FMAC01000005">
    <property type="protein sequence ID" value="SCB25274.1"/>
    <property type="molecule type" value="Genomic_DNA"/>
</dbReference>
<name>A0A1C3VCM8_9HYPH</name>
<evidence type="ECO:0000313" key="1">
    <source>
        <dbReference type="EMBL" id="SCB25274.1"/>
    </source>
</evidence>
<dbReference type="STRING" id="52131.GA0061100_105271"/>
<dbReference type="Gene3D" id="3.40.50.720">
    <property type="entry name" value="NAD(P)-binding Rossmann-like Domain"/>
    <property type="match status" value="1"/>
</dbReference>
<accession>A0A1C3VCM8</accession>
<evidence type="ECO:0008006" key="3">
    <source>
        <dbReference type="Google" id="ProtNLM"/>
    </source>
</evidence>
<protein>
    <recommendedName>
        <fullName evidence="3">Short chain dehydrogenase</fullName>
    </recommendedName>
</protein>
<gene>
    <name evidence="1" type="ORF">GA0061100_105271</name>
</gene>
<sequence>MSGFTQADVPDQSNKTFVVTGANTGMGFEVANALATPRNRSLAQTISPFIGRT</sequence>
<organism evidence="1 2">
    <name type="scientific">Rhizobium hainanense</name>
    <dbReference type="NCBI Taxonomy" id="52131"/>
    <lineage>
        <taxon>Bacteria</taxon>
        <taxon>Pseudomonadati</taxon>
        <taxon>Pseudomonadota</taxon>
        <taxon>Alphaproteobacteria</taxon>
        <taxon>Hyphomicrobiales</taxon>
        <taxon>Rhizobiaceae</taxon>
        <taxon>Rhizobium/Agrobacterium group</taxon>
        <taxon>Rhizobium</taxon>
    </lineage>
</organism>
<reference evidence="2" key="1">
    <citation type="submission" date="2016-08" db="EMBL/GenBank/DDBJ databases">
        <authorList>
            <person name="Varghese N."/>
            <person name="Submissions Spin"/>
        </authorList>
    </citation>
    <scope>NUCLEOTIDE SEQUENCE [LARGE SCALE GENOMIC DNA]</scope>
    <source>
        <strain evidence="2">CCBAU 57015</strain>
    </source>
</reference>
<dbReference type="InterPro" id="IPR036291">
    <property type="entry name" value="NAD(P)-bd_dom_sf"/>
</dbReference>
<keyword evidence="2" id="KW-1185">Reference proteome</keyword>
<dbReference type="RefSeq" id="WP_208621560.1">
    <property type="nucleotide sequence ID" value="NZ_FMAC01000005.1"/>
</dbReference>
<dbReference type="AlphaFoldDB" id="A0A1C3VCM8"/>
<dbReference type="SUPFAM" id="SSF51735">
    <property type="entry name" value="NAD(P)-binding Rossmann-fold domains"/>
    <property type="match status" value="1"/>
</dbReference>